<accession>A0A915HTE2</accession>
<evidence type="ECO:0000313" key="2">
    <source>
        <dbReference type="WBParaSite" id="nRc.2.0.1.t05183-RA"/>
    </source>
</evidence>
<reference evidence="2" key="1">
    <citation type="submission" date="2022-11" db="UniProtKB">
        <authorList>
            <consortium name="WormBaseParasite"/>
        </authorList>
    </citation>
    <scope>IDENTIFICATION</scope>
</reference>
<name>A0A915HTE2_ROMCU</name>
<dbReference type="WBParaSite" id="nRc.2.0.1.t05183-RA">
    <property type="protein sequence ID" value="nRc.2.0.1.t05183-RA"/>
    <property type="gene ID" value="nRc.2.0.1.g05183"/>
</dbReference>
<protein>
    <submittedName>
        <fullName evidence="2">Uncharacterized protein</fullName>
    </submittedName>
</protein>
<keyword evidence="1" id="KW-1185">Reference proteome</keyword>
<dbReference type="AlphaFoldDB" id="A0A915HTE2"/>
<evidence type="ECO:0000313" key="1">
    <source>
        <dbReference type="Proteomes" id="UP000887565"/>
    </source>
</evidence>
<dbReference type="Proteomes" id="UP000887565">
    <property type="component" value="Unplaced"/>
</dbReference>
<proteinExistence type="predicted"/>
<organism evidence="1 2">
    <name type="scientific">Romanomermis culicivorax</name>
    <name type="common">Nematode worm</name>
    <dbReference type="NCBI Taxonomy" id="13658"/>
    <lineage>
        <taxon>Eukaryota</taxon>
        <taxon>Metazoa</taxon>
        <taxon>Ecdysozoa</taxon>
        <taxon>Nematoda</taxon>
        <taxon>Enoplea</taxon>
        <taxon>Dorylaimia</taxon>
        <taxon>Mermithida</taxon>
        <taxon>Mermithoidea</taxon>
        <taxon>Mermithidae</taxon>
        <taxon>Romanomermis</taxon>
    </lineage>
</organism>
<sequence length="56" mass="6421">MHDCKTPNNGSTSVKFLMPYTNQKEINITDVINLSAHYSDEEKIKSTDFRVPCDPF</sequence>